<dbReference type="EMBL" id="VSSQ01009547">
    <property type="protein sequence ID" value="MPM41945.1"/>
    <property type="molecule type" value="Genomic_DNA"/>
</dbReference>
<evidence type="ECO:0000313" key="1">
    <source>
        <dbReference type="EMBL" id="MPM41945.1"/>
    </source>
</evidence>
<reference evidence="1" key="1">
    <citation type="submission" date="2019-08" db="EMBL/GenBank/DDBJ databases">
        <authorList>
            <person name="Kucharzyk K."/>
            <person name="Murdoch R.W."/>
            <person name="Higgins S."/>
            <person name="Loffler F."/>
        </authorList>
    </citation>
    <scope>NUCLEOTIDE SEQUENCE</scope>
</reference>
<comment type="caution">
    <text evidence="1">The sequence shown here is derived from an EMBL/GenBank/DDBJ whole genome shotgun (WGS) entry which is preliminary data.</text>
</comment>
<organism evidence="1">
    <name type="scientific">bioreactor metagenome</name>
    <dbReference type="NCBI Taxonomy" id="1076179"/>
    <lineage>
        <taxon>unclassified sequences</taxon>
        <taxon>metagenomes</taxon>
        <taxon>ecological metagenomes</taxon>
    </lineage>
</organism>
<accession>A0A644ZM12</accession>
<sequence>MPRVEGRININEVHRFSRQAAQHGEVIAKVNGVLRHEVILAEVAK</sequence>
<name>A0A644ZM12_9ZZZZ</name>
<dbReference type="AlphaFoldDB" id="A0A644ZM12"/>
<protein>
    <submittedName>
        <fullName evidence="1">Uncharacterized protein</fullName>
    </submittedName>
</protein>
<proteinExistence type="predicted"/>
<gene>
    <name evidence="1" type="ORF">SDC9_88607</name>
</gene>